<proteinExistence type="predicted"/>
<name>A0A6M8BF72_9CYAN</name>
<dbReference type="AlphaFoldDB" id="A0A6M8BF72"/>
<sequence length="179" mass="19940">MNPLPSRPDSAQSSAQTAHSLVRPGRYTAQIDTEFVVFLIGMRVNQPWAFGKWLPVAQAMGPMIKTLTEHPEKGFLGAESFFRLFPLGIMMMSYWRSFEDLERFARSPSEPHLPAWQAFNKAVGSDGSVGIWHETYLIQPGQYEAIYGNMPVFGLAAATEHVPVGRRGEGARERVRSAG</sequence>
<dbReference type="KEGG" id="theu:HPC62_12720"/>
<dbReference type="EMBL" id="CP053661">
    <property type="protein sequence ID" value="QKD82936.1"/>
    <property type="molecule type" value="Genomic_DNA"/>
</dbReference>
<gene>
    <name evidence="1" type="ORF">HPC62_12720</name>
</gene>
<organism evidence="1 2">
    <name type="scientific">Thermoleptolyngbya sichuanensis A183</name>
    <dbReference type="NCBI Taxonomy" id="2737172"/>
    <lineage>
        <taxon>Bacteria</taxon>
        <taxon>Bacillati</taxon>
        <taxon>Cyanobacteriota</taxon>
        <taxon>Cyanophyceae</taxon>
        <taxon>Oculatellales</taxon>
        <taxon>Oculatellaceae</taxon>
        <taxon>Thermoleptolyngbya</taxon>
        <taxon>Thermoleptolyngbya sichuanensis</taxon>
    </lineage>
</organism>
<dbReference type="SUPFAM" id="SSF54909">
    <property type="entry name" value="Dimeric alpha+beta barrel"/>
    <property type="match status" value="1"/>
</dbReference>
<dbReference type="Pfam" id="PF13826">
    <property type="entry name" value="Monooxy_af470-like"/>
    <property type="match status" value="1"/>
</dbReference>
<evidence type="ECO:0000313" key="2">
    <source>
        <dbReference type="Proteomes" id="UP000505210"/>
    </source>
</evidence>
<protein>
    <submittedName>
        <fullName evidence="1">DUF4188 domain-containing protein</fullName>
    </submittedName>
</protein>
<dbReference type="Proteomes" id="UP000505210">
    <property type="component" value="Chromosome"/>
</dbReference>
<reference evidence="1 2" key="1">
    <citation type="submission" date="2020-05" db="EMBL/GenBank/DDBJ databases">
        <title>Complete genome sequence of of a novel Thermoleptolyngbya strain isolated from hot springs of Ganzi, Sichuan China.</title>
        <authorList>
            <person name="Tang J."/>
            <person name="Daroch M."/>
            <person name="Li L."/>
            <person name="Waleron K."/>
            <person name="Waleron M."/>
            <person name="Waleron M."/>
        </authorList>
    </citation>
    <scope>NUCLEOTIDE SEQUENCE [LARGE SCALE GENOMIC DNA]</scope>
    <source>
        <strain evidence="1 2">PKUAC-SCTA183</strain>
    </source>
</reference>
<dbReference type="InterPro" id="IPR025444">
    <property type="entry name" value="Monooxy_af470"/>
</dbReference>
<evidence type="ECO:0000313" key="1">
    <source>
        <dbReference type="EMBL" id="QKD82936.1"/>
    </source>
</evidence>
<keyword evidence="2" id="KW-1185">Reference proteome</keyword>
<dbReference type="RefSeq" id="WP_172356190.1">
    <property type="nucleotide sequence ID" value="NZ_CP053661.1"/>
</dbReference>
<dbReference type="InterPro" id="IPR011008">
    <property type="entry name" value="Dimeric_a/b-barrel"/>
</dbReference>
<accession>A0A6M8BF72</accession>